<proteinExistence type="predicted"/>
<dbReference type="SUPFAM" id="SSF48452">
    <property type="entry name" value="TPR-like"/>
    <property type="match status" value="1"/>
</dbReference>
<dbReference type="Gene3D" id="1.20.58.320">
    <property type="entry name" value="TPR-like"/>
    <property type="match status" value="1"/>
</dbReference>
<dbReference type="OrthoDB" id="414698at2759"/>
<keyword evidence="2" id="KW-1185">Reference proteome</keyword>
<dbReference type="Proteomes" id="UP000192596">
    <property type="component" value="Unassembled WGS sequence"/>
</dbReference>
<gene>
    <name evidence="1" type="ORF">B0A48_04825</name>
</gene>
<evidence type="ECO:0000313" key="2">
    <source>
        <dbReference type="Proteomes" id="UP000192596"/>
    </source>
</evidence>
<dbReference type="AlphaFoldDB" id="A0A1V8TDF0"/>
<evidence type="ECO:0000313" key="1">
    <source>
        <dbReference type="EMBL" id="OQO09427.1"/>
    </source>
</evidence>
<dbReference type="STRING" id="1507870.A0A1V8TDF0"/>
<dbReference type="Pfam" id="PF06041">
    <property type="entry name" value="DUF924"/>
    <property type="match status" value="1"/>
</dbReference>
<sequence>MRTSYIKQDSPARTTGLYAVIDLSALKALSMISSFPNKMLPSRLLRRAALLNFHLVPSIVRAQSTMASPLYTIDKSHFNPEFYKSLRDLWFPGMENATSASKEAIQRWFGMGLSDDQKKDFDSQCHGLAISALDSISPSTISLPAFTDYESDISRASELAGPLLAEVRDAKAQDEKSGTETLLSLILLLDQMPRNIYRAPSKLPLVYNHYDRLALSLLYSSMSLPQNPVDNAFFKRRPVYTQWLLMPLIHAEHIPSHDLWEKYTNETELLVKEAGDQEALDFLAQGRKSQKQHVEILRKFGRYPHRNEGLGRESTEEEVEWLKTGETFGVKKGGEEAKVKDEL</sequence>
<dbReference type="InterPro" id="IPR010323">
    <property type="entry name" value="DUF924"/>
</dbReference>
<protein>
    <recommendedName>
        <fullName evidence="3">DUF924-domain-containing protein</fullName>
    </recommendedName>
</protein>
<accession>A0A1V8TDF0</accession>
<dbReference type="Gene3D" id="1.25.40.10">
    <property type="entry name" value="Tetratricopeptide repeat domain"/>
    <property type="match status" value="1"/>
</dbReference>
<dbReference type="InterPro" id="IPR011990">
    <property type="entry name" value="TPR-like_helical_dom_sf"/>
</dbReference>
<dbReference type="InParanoid" id="A0A1V8TDF0"/>
<comment type="caution">
    <text evidence="1">The sequence shown here is derived from an EMBL/GenBank/DDBJ whole genome shotgun (WGS) entry which is preliminary data.</text>
</comment>
<organism evidence="1 2">
    <name type="scientific">Cryoendolithus antarcticus</name>
    <dbReference type="NCBI Taxonomy" id="1507870"/>
    <lineage>
        <taxon>Eukaryota</taxon>
        <taxon>Fungi</taxon>
        <taxon>Dikarya</taxon>
        <taxon>Ascomycota</taxon>
        <taxon>Pezizomycotina</taxon>
        <taxon>Dothideomycetes</taxon>
        <taxon>Dothideomycetidae</taxon>
        <taxon>Cladosporiales</taxon>
        <taxon>Cladosporiaceae</taxon>
        <taxon>Cryoendolithus</taxon>
    </lineage>
</organism>
<dbReference type="EMBL" id="NAJO01000010">
    <property type="protein sequence ID" value="OQO09427.1"/>
    <property type="molecule type" value="Genomic_DNA"/>
</dbReference>
<name>A0A1V8TDF0_9PEZI</name>
<evidence type="ECO:0008006" key="3">
    <source>
        <dbReference type="Google" id="ProtNLM"/>
    </source>
</evidence>
<reference evidence="2" key="1">
    <citation type="submission" date="2017-03" db="EMBL/GenBank/DDBJ databases">
        <title>Genomes of endolithic fungi from Antarctica.</title>
        <authorList>
            <person name="Coleine C."/>
            <person name="Masonjones S."/>
            <person name="Stajich J.E."/>
        </authorList>
    </citation>
    <scope>NUCLEOTIDE SEQUENCE [LARGE SCALE GENOMIC DNA]</scope>
    <source>
        <strain evidence="2">CCFEE 5527</strain>
    </source>
</reference>